<dbReference type="GeneID" id="112042857"/>
<dbReference type="Gene3D" id="3.15.10.30">
    <property type="entry name" value="Haemolymph juvenile hormone binding protein"/>
    <property type="match status" value="1"/>
</dbReference>
<accession>A0A6J1MHJ4</accession>
<dbReference type="GO" id="GO:0007623">
    <property type="term" value="P:circadian rhythm"/>
    <property type="evidence" value="ECO:0007669"/>
    <property type="project" value="UniProtKB-ARBA"/>
</dbReference>
<dbReference type="Pfam" id="PF06585">
    <property type="entry name" value="JHBP"/>
    <property type="match status" value="1"/>
</dbReference>
<feature type="chain" id="PRO_5046885997" evidence="1">
    <location>
        <begin position="20"/>
        <end position="246"/>
    </location>
</feature>
<proteinExistence type="predicted"/>
<feature type="signal peptide" evidence="1">
    <location>
        <begin position="1"/>
        <end position="19"/>
    </location>
</feature>
<dbReference type="PANTHER" id="PTHR11008">
    <property type="entry name" value="PROTEIN TAKEOUT-LIKE PROTEIN"/>
    <property type="match status" value="1"/>
</dbReference>
<dbReference type="RefSeq" id="XP_023933809.2">
    <property type="nucleotide sequence ID" value="XM_024078041.2"/>
</dbReference>
<dbReference type="PANTHER" id="PTHR11008:SF31">
    <property type="entry name" value="PROTEIN TAKEOUT-LIKE PROTEIN"/>
    <property type="match status" value="1"/>
</dbReference>
<dbReference type="SMART" id="SM00700">
    <property type="entry name" value="JHBP"/>
    <property type="match status" value="1"/>
</dbReference>
<reference evidence="3" key="1">
    <citation type="submission" date="2025-08" db="UniProtKB">
        <authorList>
            <consortium name="RefSeq"/>
        </authorList>
    </citation>
    <scope>IDENTIFICATION</scope>
</reference>
<gene>
    <name evidence="3" type="primary">LOC112042857</name>
</gene>
<organism evidence="2 3">
    <name type="scientific">Bicyclus anynana</name>
    <name type="common">Squinting bush brown butterfly</name>
    <dbReference type="NCBI Taxonomy" id="110368"/>
    <lineage>
        <taxon>Eukaryota</taxon>
        <taxon>Metazoa</taxon>
        <taxon>Ecdysozoa</taxon>
        <taxon>Arthropoda</taxon>
        <taxon>Hexapoda</taxon>
        <taxon>Insecta</taxon>
        <taxon>Pterygota</taxon>
        <taxon>Neoptera</taxon>
        <taxon>Endopterygota</taxon>
        <taxon>Lepidoptera</taxon>
        <taxon>Glossata</taxon>
        <taxon>Ditrysia</taxon>
        <taxon>Papilionoidea</taxon>
        <taxon>Nymphalidae</taxon>
        <taxon>Satyrinae</taxon>
        <taxon>Satyrini</taxon>
        <taxon>Mycalesina</taxon>
        <taxon>Bicyclus</taxon>
    </lineage>
</organism>
<dbReference type="InterPro" id="IPR010562">
    <property type="entry name" value="Haemolymph_juvenile_hormone-bd"/>
</dbReference>
<dbReference type="InterPro" id="IPR038606">
    <property type="entry name" value="To_sf"/>
</dbReference>
<protein>
    <submittedName>
        <fullName evidence="3">Protein takeout</fullName>
    </submittedName>
</protein>
<dbReference type="AlphaFoldDB" id="A0A6J1MHJ4"/>
<evidence type="ECO:0000313" key="3">
    <source>
        <dbReference type="RefSeq" id="XP_023933809.2"/>
    </source>
</evidence>
<dbReference type="KEGG" id="bany:112042857"/>
<keyword evidence="1" id="KW-0732">Signal</keyword>
<evidence type="ECO:0000256" key="1">
    <source>
        <dbReference type="SAM" id="SignalP"/>
    </source>
</evidence>
<evidence type="ECO:0000313" key="2">
    <source>
        <dbReference type="Proteomes" id="UP001652582"/>
    </source>
</evidence>
<dbReference type="GO" id="GO:0005615">
    <property type="term" value="C:extracellular space"/>
    <property type="evidence" value="ECO:0007669"/>
    <property type="project" value="TreeGrafter"/>
</dbReference>
<keyword evidence="2" id="KW-1185">Reference proteome</keyword>
<sequence>MDYRILFLVIVVVVAPTSSNTNIFGGHCSKQDPNVDACLLKSFNNLIDHMKEGSPELGIEQTDSITIDELSIALGGGPDGYRATFKDINASGVDEVTITNVRSDLDTYQFQLTMFIPHISATARYRSSGVLLLVRASGGGDYWGEYEHVKAKVYFRGEPYERDGQTFLKLKQIKLDFSVKDIKMGVENLQNSNSVLQAALNLFINTNAQELLKEMKPQLKRDLAEKMSRFLDRILEKIPYDDWIVD</sequence>
<name>A0A6J1MHJ4_BICAN</name>
<dbReference type="Proteomes" id="UP001652582">
    <property type="component" value="Chromosome 4"/>
</dbReference>
<dbReference type="OrthoDB" id="8189372at2759"/>